<keyword evidence="1" id="KW-0540">Nuclease</keyword>
<dbReference type="GO" id="GO:0003676">
    <property type="term" value="F:nucleic acid binding"/>
    <property type="evidence" value="ECO:0007669"/>
    <property type="project" value="InterPro"/>
</dbReference>
<dbReference type="Proteomes" id="UP000183461">
    <property type="component" value="Unassembled WGS sequence"/>
</dbReference>
<dbReference type="PANTHER" id="PTHR30231:SF42">
    <property type="entry name" value="EXONUCLEASE"/>
    <property type="match status" value="1"/>
</dbReference>
<gene>
    <name evidence="3" type="ORF">SAMN02910280_1784</name>
</gene>
<keyword evidence="1" id="KW-0269">Exonuclease</keyword>
<dbReference type="SUPFAM" id="SSF53098">
    <property type="entry name" value="Ribonuclease H-like"/>
    <property type="match status" value="1"/>
</dbReference>
<dbReference type="AlphaFoldDB" id="A0A1K1NAX2"/>
<feature type="domain" description="Exonuclease" evidence="2">
    <location>
        <begin position="3"/>
        <end position="166"/>
    </location>
</feature>
<evidence type="ECO:0000313" key="3">
    <source>
        <dbReference type="EMBL" id="SFW32586.1"/>
    </source>
</evidence>
<dbReference type="GO" id="GO:0008408">
    <property type="term" value="F:3'-5' exonuclease activity"/>
    <property type="evidence" value="ECO:0007669"/>
    <property type="project" value="TreeGrafter"/>
</dbReference>
<name>A0A1K1NAX2_RUMFL</name>
<evidence type="ECO:0000259" key="2">
    <source>
        <dbReference type="SMART" id="SM00479"/>
    </source>
</evidence>
<dbReference type="InterPro" id="IPR012337">
    <property type="entry name" value="RNaseH-like_sf"/>
</dbReference>
<accession>A0A1K1NAX2</accession>
<proteinExistence type="predicted"/>
<dbReference type="Gene3D" id="3.30.420.10">
    <property type="entry name" value="Ribonuclease H-like superfamily/Ribonuclease H"/>
    <property type="match status" value="1"/>
</dbReference>
<dbReference type="InterPro" id="IPR013520">
    <property type="entry name" value="Ribonucl_H"/>
</dbReference>
<dbReference type="CDD" id="cd06130">
    <property type="entry name" value="DNA_pol_III_epsilon_like"/>
    <property type="match status" value="1"/>
</dbReference>
<dbReference type="FunFam" id="3.30.420.10:FF:000045">
    <property type="entry name" value="3'-5' exonuclease DinG"/>
    <property type="match status" value="1"/>
</dbReference>
<reference evidence="3 4" key="1">
    <citation type="submission" date="2016-11" db="EMBL/GenBank/DDBJ databases">
        <authorList>
            <person name="Jaros S."/>
            <person name="Januszkiewicz K."/>
            <person name="Wedrychowicz H."/>
        </authorList>
    </citation>
    <scope>NUCLEOTIDE SEQUENCE [LARGE SCALE GENOMIC DNA]</scope>
    <source>
        <strain evidence="3 4">YL228</strain>
    </source>
</reference>
<dbReference type="PANTHER" id="PTHR30231">
    <property type="entry name" value="DNA POLYMERASE III SUBUNIT EPSILON"/>
    <property type="match status" value="1"/>
</dbReference>
<dbReference type="SMART" id="SM00479">
    <property type="entry name" value="EXOIII"/>
    <property type="match status" value="1"/>
</dbReference>
<dbReference type="Pfam" id="PF00929">
    <property type="entry name" value="RNase_T"/>
    <property type="match status" value="1"/>
</dbReference>
<sequence>MAVYIVFDVETPNHANDRMSAIGITAIKDNKIVANYFSLVNPETHFDSFNTQLTGIDADKVKGAPNFAELWKKIEPIMSKGILVAHNAVFDMSVLRSCLRNYGITWKPSVEYLCTVQIGRRILPDMKHNLNVMCDHYGIALDHHKADSDAHACAEILLRYMESGVDVSGYVKKFVLSP</sequence>
<organism evidence="3 4">
    <name type="scientific">Ruminococcus flavefaciens</name>
    <dbReference type="NCBI Taxonomy" id="1265"/>
    <lineage>
        <taxon>Bacteria</taxon>
        <taxon>Bacillati</taxon>
        <taxon>Bacillota</taxon>
        <taxon>Clostridia</taxon>
        <taxon>Eubacteriales</taxon>
        <taxon>Oscillospiraceae</taxon>
        <taxon>Ruminococcus</taxon>
    </lineage>
</organism>
<evidence type="ECO:0000313" key="4">
    <source>
        <dbReference type="Proteomes" id="UP000183461"/>
    </source>
</evidence>
<protein>
    <submittedName>
        <fullName evidence="3">DNA polymerase-3 subunit epsilon</fullName>
    </submittedName>
</protein>
<dbReference type="RefSeq" id="WP_072300072.1">
    <property type="nucleotide sequence ID" value="NZ_FPIP01000004.1"/>
</dbReference>
<evidence type="ECO:0000256" key="1">
    <source>
        <dbReference type="ARBA" id="ARBA00022839"/>
    </source>
</evidence>
<keyword evidence="1" id="KW-0378">Hydrolase</keyword>
<dbReference type="InterPro" id="IPR036397">
    <property type="entry name" value="RNaseH_sf"/>
</dbReference>
<dbReference type="GO" id="GO:0005829">
    <property type="term" value="C:cytosol"/>
    <property type="evidence" value="ECO:0007669"/>
    <property type="project" value="TreeGrafter"/>
</dbReference>
<dbReference type="EMBL" id="FPIP01000004">
    <property type="protein sequence ID" value="SFW32586.1"/>
    <property type="molecule type" value="Genomic_DNA"/>
</dbReference>